<reference evidence="3" key="1">
    <citation type="submission" date="2021-01" db="EMBL/GenBank/DDBJ databases">
        <authorList>
            <person name="Corre E."/>
            <person name="Pelletier E."/>
            <person name="Niang G."/>
            <person name="Scheremetjew M."/>
            <person name="Finn R."/>
            <person name="Kale V."/>
            <person name="Holt S."/>
            <person name="Cochrane G."/>
            <person name="Meng A."/>
            <person name="Brown T."/>
            <person name="Cohen L."/>
        </authorList>
    </citation>
    <scope>NUCLEOTIDE SEQUENCE</scope>
    <source>
        <strain evidence="2">CCMP441</strain>
        <strain evidence="3">CCMP644</strain>
    </source>
</reference>
<sequence length="116" mass="12303">MVSRLRVVTWVVLVVGLLGGAVEAAGSKKAGEKLSAAETSRQASAAGGGFVPRRSVDIRECTDFFPETCMADCHCCVKAKCDARNAAPNEKGEYCRWDASFMAASGQHGQCLGLFE</sequence>
<gene>
    <name evidence="3" type="ORF">HAND00432_LOCUS28553</name>
    <name evidence="2" type="ORF">HAND1043_LOCUS19500</name>
</gene>
<evidence type="ECO:0000256" key="1">
    <source>
        <dbReference type="SAM" id="SignalP"/>
    </source>
</evidence>
<protein>
    <recommendedName>
        <fullName evidence="4">PSI domain-containing protein</fullName>
    </recommendedName>
</protein>
<organism evidence="3">
    <name type="scientific">Hemiselmis andersenii</name>
    <name type="common">Cryptophyte alga</name>
    <dbReference type="NCBI Taxonomy" id="464988"/>
    <lineage>
        <taxon>Eukaryota</taxon>
        <taxon>Cryptophyceae</taxon>
        <taxon>Cryptomonadales</taxon>
        <taxon>Hemiselmidaceae</taxon>
        <taxon>Hemiselmis</taxon>
    </lineage>
</organism>
<dbReference type="EMBL" id="HBFK01032060">
    <property type="protein sequence ID" value="CAD8752994.1"/>
    <property type="molecule type" value="Transcribed_RNA"/>
</dbReference>
<evidence type="ECO:0008006" key="4">
    <source>
        <dbReference type="Google" id="ProtNLM"/>
    </source>
</evidence>
<dbReference type="EMBL" id="HBFX01047498">
    <property type="protein sequence ID" value="CAD8977545.1"/>
    <property type="molecule type" value="Transcribed_RNA"/>
</dbReference>
<evidence type="ECO:0000313" key="2">
    <source>
        <dbReference type="EMBL" id="CAD8752994.1"/>
    </source>
</evidence>
<dbReference type="AlphaFoldDB" id="A0A6U4PVI1"/>
<keyword evidence="1" id="KW-0732">Signal</keyword>
<accession>A0A6U4PVI1</accession>
<evidence type="ECO:0000313" key="3">
    <source>
        <dbReference type="EMBL" id="CAD8977545.1"/>
    </source>
</evidence>
<name>A0A6U4PVI1_HEMAN</name>
<feature type="signal peptide" evidence="1">
    <location>
        <begin position="1"/>
        <end position="24"/>
    </location>
</feature>
<proteinExistence type="predicted"/>
<feature type="chain" id="PRO_5036192133" description="PSI domain-containing protein" evidence="1">
    <location>
        <begin position="25"/>
        <end position="116"/>
    </location>
</feature>